<evidence type="ECO:0000256" key="3">
    <source>
        <dbReference type="ARBA" id="ARBA00022448"/>
    </source>
</evidence>
<feature type="transmembrane region" description="Helical" evidence="13">
    <location>
        <begin position="550"/>
        <end position="575"/>
    </location>
</feature>
<evidence type="ECO:0000256" key="1">
    <source>
        <dbReference type="ARBA" id="ARBA00004141"/>
    </source>
</evidence>
<evidence type="ECO:0000256" key="12">
    <source>
        <dbReference type="RuleBase" id="RU000679"/>
    </source>
</evidence>
<dbReference type="PANTHER" id="PTHR11690">
    <property type="entry name" value="AMILORIDE-SENSITIVE SODIUM CHANNEL-RELATED"/>
    <property type="match status" value="1"/>
</dbReference>
<evidence type="ECO:0000256" key="11">
    <source>
        <dbReference type="ARBA" id="ARBA00023303"/>
    </source>
</evidence>
<evidence type="ECO:0000313" key="14">
    <source>
        <dbReference type="EMBL" id="SSX02957.1"/>
    </source>
</evidence>
<evidence type="ECO:0000256" key="9">
    <source>
        <dbReference type="ARBA" id="ARBA00023136"/>
    </source>
</evidence>
<name>A0A336KEQ1_CULSO</name>
<evidence type="ECO:0000256" key="13">
    <source>
        <dbReference type="SAM" id="Phobius"/>
    </source>
</evidence>
<keyword evidence="11 12" id="KW-0407">Ion channel</keyword>
<dbReference type="EMBL" id="UFQS01000333">
    <property type="protein sequence ID" value="SSX02957.1"/>
    <property type="molecule type" value="Genomic_DNA"/>
</dbReference>
<dbReference type="GO" id="GO:0015280">
    <property type="term" value="F:ligand-gated sodium channel activity"/>
    <property type="evidence" value="ECO:0007669"/>
    <property type="project" value="TreeGrafter"/>
</dbReference>
<comment type="similarity">
    <text evidence="2 12">Belongs to the amiloride-sensitive sodium channel (TC 1.A.6) family.</text>
</comment>
<evidence type="ECO:0000256" key="7">
    <source>
        <dbReference type="ARBA" id="ARBA00023053"/>
    </source>
</evidence>
<accession>A0A336KEQ1</accession>
<feature type="transmembrane region" description="Helical" evidence="13">
    <location>
        <begin position="64"/>
        <end position="84"/>
    </location>
</feature>
<reference evidence="14" key="1">
    <citation type="submission" date="2018-04" db="EMBL/GenBank/DDBJ databases">
        <authorList>
            <person name="Go L.Y."/>
            <person name="Mitchell J.A."/>
        </authorList>
    </citation>
    <scope>NUCLEOTIDE SEQUENCE</scope>
    <source>
        <tissue evidence="14">Whole organism</tissue>
    </source>
</reference>
<dbReference type="OMA" id="RMTENAF"/>
<keyword evidence="4 12" id="KW-0894">Sodium channel</keyword>
<dbReference type="VEuPathDB" id="VectorBase:CSON008745"/>
<evidence type="ECO:0000256" key="8">
    <source>
        <dbReference type="ARBA" id="ARBA00023065"/>
    </source>
</evidence>
<protein>
    <submittedName>
        <fullName evidence="14">CSON008745 protein</fullName>
    </submittedName>
</protein>
<dbReference type="Gene3D" id="1.10.287.770">
    <property type="entry name" value="YojJ-like"/>
    <property type="match status" value="1"/>
</dbReference>
<sequence length="592" mass="69885">MSSKTELDSNIERKNVGTAIKQLIFYTTIDFWSFATKLFAEYCNSTTIHGFSYISDRKKYVRKLWIIICITSFIGCSTQIYELIEKWQKNPTILVFDQKFTSMKDINFPAITVCGQRLPSQKVINCRQYLESSGKNYNFHEFSKEKLQLIDFVAQLCWIYATDTSYLENAIRNLSEPLYLNLQDLFHLDTNFISSRFSMPACSSLVDNKKMQPWNCYIAFNKFYMYEGQCYTFNMNFKDKIIRENILFPLEYESKPIDAERFDETDFQFEFYGFDRHLSERPLKLSKAQNKIKIAMNLFDDFNNKFCKKPYVIYVHDPDDVPWNDFYVQTLDFENFSQIDLIISPTIIEAADDLRKMSPEKRNCCFKDECKLDYFKIYSKNNCLMECYSKMMYHKCNCTTFELPRTDFQRICTIKDLKCTLNFTENRNDFVDCNCLDECNLRKYNVKLINNKEVASVKNTFNDIRNSTFKRTFHKEISFKKILSMHNISSKSFPREFWNNETAIDEKMYSANFDPGFDVIKYRPVSIGIQFESSEVVAMQRISTYTFVDFVAQIGGLLGLFMGISLLSCIEILYFGTIRLMKPVNEIVLKPH</sequence>
<dbReference type="InterPro" id="IPR001873">
    <property type="entry name" value="ENaC"/>
</dbReference>
<dbReference type="EMBL" id="UFQT01000333">
    <property type="protein sequence ID" value="SSX23324.1"/>
    <property type="molecule type" value="Genomic_DNA"/>
</dbReference>
<comment type="subcellular location">
    <subcellularLocation>
        <location evidence="1">Membrane</location>
        <topology evidence="1">Multi-pass membrane protein</topology>
    </subcellularLocation>
</comment>
<keyword evidence="7" id="KW-0915">Sodium</keyword>
<reference evidence="15" key="2">
    <citation type="submission" date="2018-07" db="EMBL/GenBank/DDBJ databases">
        <authorList>
            <person name="Quirk P.G."/>
            <person name="Krulwich T.A."/>
        </authorList>
    </citation>
    <scope>NUCLEOTIDE SEQUENCE</scope>
</reference>
<evidence type="ECO:0000313" key="15">
    <source>
        <dbReference type="EMBL" id="SSX23324.1"/>
    </source>
</evidence>
<keyword evidence="6 13" id="KW-1133">Transmembrane helix</keyword>
<dbReference type="Pfam" id="PF00858">
    <property type="entry name" value="ASC"/>
    <property type="match status" value="1"/>
</dbReference>
<evidence type="ECO:0000256" key="2">
    <source>
        <dbReference type="ARBA" id="ARBA00007193"/>
    </source>
</evidence>
<keyword evidence="10 12" id="KW-0739">Sodium transport</keyword>
<keyword evidence="5 12" id="KW-0812">Transmembrane</keyword>
<evidence type="ECO:0000256" key="6">
    <source>
        <dbReference type="ARBA" id="ARBA00022989"/>
    </source>
</evidence>
<organism evidence="14">
    <name type="scientific">Culicoides sonorensis</name>
    <name type="common">Biting midge</name>
    <dbReference type="NCBI Taxonomy" id="179676"/>
    <lineage>
        <taxon>Eukaryota</taxon>
        <taxon>Metazoa</taxon>
        <taxon>Ecdysozoa</taxon>
        <taxon>Arthropoda</taxon>
        <taxon>Hexapoda</taxon>
        <taxon>Insecta</taxon>
        <taxon>Pterygota</taxon>
        <taxon>Neoptera</taxon>
        <taxon>Endopterygota</taxon>
        <taxon>Diptera</taxon>
        <taxon>Nematocera</taxon>
        <taxon>Chironomoidea</taxon>
        <taxon>Ceratopogonidae</taxon>
        <taxon>Ceratopogoninae</taxon>
        <taxon>Culicoides</taxon>
        <taxon>Monoculicoides</taxon>
    </lineage>
</organism>
<dbReference type="PANTHER" id="PTHR11690:SF288">
    <property type="entry name" value="AMILORIDE-SENSITIVE NA+ CHANNEL-RELATED"/>
    <property type="match status" value="1"/>
</dbReference>
<gene>
    <name evidence="14" type="primary">CSON008745</name>
</gene>
<dbReference type="Gene3D" id="1.10.287.820">
    <property type="entry name" value="Acid-sensing ion channel domain"/>
    <property type="match status" value="1"/>
</dbReference>
<proteinExistence type="inferred from homology"/>
<dbReference type="GO" id="GO:0005886">
    <property type="term" value="C:plasma membrane"/>
    <property type="evidence" value="ECO:0007669"/>
    <property type="project" value="TreeGrafter"/>
</dbReference>
<evidence type="ECO:0000256" key="10">
    <source>
        <dbReference type="ARBA" id="ARBA00023201"/>
    </source>
</evidence>
<dbReference type="AlphaFoldDB" id="A0A336KEQ1"/>
<keyword evidence="3 12" id="KW-0813">Transport</keyword>
<evidence type="ECO:0000256" key="4">
    <source>
        <dbReference type="ARBA" id="ARBA00022461"/>
    </source>
</evidence>
<keyword evidence="9 13" id="KW-0472">Membrane</keyword>
<keyword evidence="8 12" id="KW-0406">Ion transport</keyword>
<evidence type="ECO:0000256" key="5">
    <source>
        <dbReference type="ARBA" id="ARBA00022692"/>
    </source>
</evidence>